<proteinExistence type="inferred from homology"/>
<evidence type="ECO:0000256" key="5">
    <source>
        <dbReference type="NCBIfam" id="TIGR00112"/>
    </source>
</evidence>
<dbReference type="AlphaFoldDB" id="I0IQA8"/>
<dbReference type="PATRIC" id="fig|1162668.3.peg.2112"/>
<comment type="catalytic activity">
    <reaction evidence="4 7">
        <text>L-proline + NADP(+) = (S)-1-pyrroline-5-carboxylate + NADPH + 2 H(+)</text>
        <dbReference type="Rhea" id="RHEA:14109"/>
        <dbReference type="ChEBI" id="CHEBI:15378"/>
        <dbReference type="ChEBI" id="CHEBI:17388"/>
        <dbReference type="ChEBI" id="CHEBI:57783"/>
        <dbReference type="ChEBI" id="CHEBI:58349"/>
        <dbReference type="ChEBI" id="CHEBI:60039"/>
        <dbReference type="EC" id="1.5.1.2"/>
    </reaction>
</comment>
<keyword evidence="3 4" id="KW-0560">Oxidoreductase</keyword>
<feature type="domain" description="Pyrroline-5-carboxylate reductase dimerisation" evidence="9">
    <location>
        <begin position="172"/>
        <end position="275"/>
    </location>
</feature>
<sequence>MGDHTLSNPSAIWVIGCGKMGEAFLRGAHAYFSGMGREKDLLVIEPADATRERVASLYAVSTFSSVEKAIENGRFPEIIFLAVKPDRFLSLAGELKRLSSPVLAISVMAGITLALLERHAPEFRWVRTMSNLALTTGEGMTLIAPGSTATSSDERLVLDLFSRMGKALILEEKDFDIATALAGSGPGLMALVGDALVDAGVLFGLKRETASLLVAQMFLGTGTLLLSGCSPSELKGYVSSPGGTTIEGIASLEDRAVRGAFIESISATVKKSRQLSGDPSGSAGAKN</sequence>
<dbReference type="SUPFAM" id="SSF48179">
    <property type="entry name" value="6-phosphogluconate dehydrogenase C-terminal domain-like"/>
    <property type="match status" value="1"/>
</dbReference>
<evidence type="ECO:0000256" key="2">
    <source>
        <dbReference type="ARBA" id="ARBA00022857"/>
    </source>
</evidence>
<dbReference type="EMBL" id="AP012342">
    <property type="protein sequence ID" value="BAM07457.1"/>
    <property type="molecule type" value="Genomic_DNA"/>
</dbReference>
<accession>I0IQA8</accession>
<dbReference type="SUPFAM" id="SSF51735">
    <property type="entry name" value="NAD(P)-binding Rossmann-fold domains"/>
    <property type="match status" value="1"/>
</dbReference>
<dbReference type="EC" id="1.5.1.2" evidence="4 5"/>
<feature type="binding site" evidence="6">
    <location>
        <begin position="82"/>
        <end position="85"/>
    </location>
    <ligand>
        <name>NADP(+)</name>
        <dbReference type="ChEBI" id="CHEBI:58349"/>
    </ligand>
</feature>
<dbReference type="InterPro" id="IPR000304">
    <property type="entry name" value="Pyrroline-COOH_reductase"/>
</dbReference>
<evidence type="ECO:0000256" key="1">
    <source>
        <dbReference type="ARBA" id="ARBA00005525"/>
    </source>
</evidence>
<evidence type="ECO:0000313" key="11">
    <source>
        <dbReference type="Proteomes" id="UP000007382"/>
    </source>
</evidence>
<dbReference type="UniPathway" id="UPA00098">
    <property type="reaction ID" value="UER00361"/>
</dbReference>
<dbReference type="NCBIfam" id="TIGR00112">
    <property type="entry name" value="proC"/>
    <property type="match status" value="1"/>
</dbReference>
<dbReference type="Gene3D" id="3.40.50.720">
    <property type="entry name" value="NAD(P)-binding Rossmann-like Domain"/>
    <property type="match status" value="1"/>
</dbReference>
<evidence type="ECO:0000256" key="7">
    <source>
        <dbReference type="RuleBase" id="RU003903"/>
    </source>
</evidence>
<dbReference type="GO" id="GO:0004735">
    <property type="term" value="F:pyrroline-5-carboxylate reductase activity"/>
    <property type="evidence" value="ECO:0007669"/>
    <property type="project" value="UniProtKB-UniRule"/>
</dbReference>
<dbReference type="PANTHER" id="PTHR11645:SF0">
    <property type="entry name" value="PYRROLINE-5-CARBOXYLATE REDUCTASE 3"/>
    <property type="match status" value="1"/>
</dbReference>
<dbReference type="InterPro" id="IPR053790">
    <property type="entry name" value="P5CR-like_CS"/>
</dbReference>
<dbReference type="PIRSF" id="PIRSF000193">
    <property type="entry name" value="Pyrrol-5-carb_rd"/>
    <property type="match status" value="1"/>
</dbReference>
<dbReference type="STRING" id="1162668.LFE_1778"/>
<reference evidence="10 11" key="1">
    <citation type="journal article" date="2012" name="J. Bacteriol.">
        <title>Complete Genome Sequence of Leptospirillum ferrooxidans Strain C2-3, Isolated from a Fresh Volcanic Ash Deposit on the Island of Miyake, Japan.</title>
        <authorList>
            <person name="Fujimura R."/>
            <person name="Sato Y."/>
            <person name="Nishizawa T."/>
            <person name="Oshima K."/>
            <person name="Kim S.-W."/>
            <person name="Hattori M."/>
            <person name="Kamijo T."/>
            <person name="Ohta H."/>
        </authorList>
    </citation>
    <scope>NUCLEOTIDE SEQUENCE [LARGE SCALE GENOMIC DNA]</scope>
    <source>
        <strain evidence="10 11">C2-3</strain>
    </source>
</reference>
<dbReference type="OrthoDB" id="9805754at2"/>
<dbReference type="eggNOG" id="COG0345">
    <property type="taxonomic scope" value="Bacteria"/>
</dbReference>
<protein>
    <recommendedName>
        <fullName evidence="4 5">Pyrroline-5-carboxylate reductase</fullName>
        <shortName evidence="4">P5C reductase</shortName>
        <shortName evidence="4">P5CR</shortName>
        <ecNumber evidence="4 5">1.5.1.2</ecNumber>
    </recommendedName>
    <alternativeName>
        <fullName evidence="4">PCA reductase</fullName>
    </alternativeName>
</protein>
<evidence type="ECO:0000256" key="3">
    <source>
        <dbReference type="ARBA" id="ARBA00023002"/>
    </source>
</evidence>
<reference evidence="11" key="2">
    <citation type="submission" date="2012-03" db="EMBL/GenBank/DDBJ databases">
        <title>The complete genome sequence of the pioneer microbe on fresh volcanic deposit, Leptospirillum ferrooxidans strain C2-3.</title>
        <authorList>
            <person name="Fujimura R."/>
            <person name="Sato Y."/>
            <person name="Nishizawa T."/>
            <person name="Nanba K."/>
            <person name="Oshima K."/>
            <person name="Hattori M."/>
            <person name="Kamijo T."/>
            <person name="Ohta H."/>
        </authorList>
    </citation>
    <scope>NUCLEOTIDE SEQUENCE [LARGE SCALE GENOMIC DNA]</scope>
    <source>
        <strain evidence="11">C2-3</strain>
    </source>
</reference>
<evidence type="ECO:0000256" key="4">
    <source>
        <dbReference type="HAMAP-Rule" id="MF_01925"/>
    </source>
</evidence>
<comment type="function">
    <text evidence="4">Catalyzes the reduction of 1-pyrroline-5-carboxylate (PCA) to L-proline.</text>
</comment>
<keyword evidence="4" id="KW-0963">Cytoplasm</keyword>
<keyword evidence="11" id="KW-1185">Reference proteome</keyword>
<dbReference type="KEGG" id="lfc:LFE_1778"/>
<dbReference type="FunFam" id="1.10.3730.10:FF:000001">
    <property type="entry name" value="Pyrroline-5-carboxylate reductase"/>
    <property type="match status" value="1"/>
</dbReference>
<dbReference type="InterPro" id="IPR036291">
    <property type="entry name" value="NAD(P)-bd_dom_sf"/>
</dbReference>
<dbReference type="InterPro" id="IPR029036">
    <property type="entry name" value="P5CR_dimer"/>
</dbReference>
<keyword evidence="4 7" id="KW-0028">Amino-acid biosynthesis</keyword>
<dbReference type="InterPro" id="IPR008927">
    <property type="entry name" value="6-PGluconate_DH-like_C_sf"/>
</dbReference>
<dbReference type="Pfam" id="PF03807">
    <property type="entry name" value="F420_oxidored"/>
    <property type="match status" value="1"/>
</dbReference>
<feature type="domain" description="Pyrroline-5-carboxylate reductase catalytic N-terminal" evidence="8">
    <location>
        <begin position="12"/>
        <end position="110"/>
    </location>
</feature>
<dbReference type="GO" id="GO:0005737">
    <property type="term" value="C:cytoplasm"/>
    <property type="evidence" value="ECO:0007669"/>
    <property type="project" value="UniProtKB-SubCell"/>
</dbReference>
<dbReference type="InterPro" id="IPR028939">
    <property type="entry name" value="P5C_Rdtase_cat_N"/>
</dbReference>
<comment type="subcellular location">
    <subcellularLocation>
        <location evidence="4">Cytoplasm</location>
    </subcellularLocation>
</comment>
<evidence type="ECO:0000259" key="9">
    <source>
        <dbReference type="Pfam" id="PF14748"/>
    </source>
</evidence>
<evidence type="ECO:0000313" key="10">
    <source>
        <dbReference type="EMBL" id="BAM07457.1"/>
    </source>
</evidence>
<gene>
    <name evidence="4" type="primary">proC</name>
    <name evidence="10" type="ordered locus">LFE_1778</name>
</gene>
<name>I0IQA8_LEPFC</name>
<feature type="binding site" evidence="6">
    <location>
        <begin position="15"/>
        <end position="20"/>
    </location>
    <ligand>
        <name>NADP(+)</name>
        <dbReference type="ChEBI" id="CHEBI:58349"/>
    </ligand>
</feature>
<comment type="catalytic activity">
    <reaction evidence="4">
        <text>L-proline + NAD(+) = (S)-1-pyrroline-5-carboxylate + NADH + 2 H(+)</text>
        <dbReference type="Rhea" id="RHEA:14105"/>
        <dbReference type="ChEBI" id="CHEBI:15378"/>
        <dbReference type="ChEBI" id="CHEBI:17388"/>
        <dbReference type="ChEBI" id="CHEBI:57540"/>
        <dbReference type="ChEBI" id="CHEBI:57945"/>
        <dbReference type="ChEBI" id="CHEBI:60039"/>
        <dbReference type="EC" id="1.5.1.2"/>
    </reaction>
</comment>
<dbReference type="GO" id="GO:0055129">
    <property type="term" value="P:L-proline biosynthetic process"/>
    <property type="evidence" value="ECO:0007669"/>
    <property type="project" value="UniProtKB-UniRule"/>
</dbReference>
<evidence type="ECO:0000256" key="6">
    <source>
        <dbReference type="PIRSR" id="PIRSR000193-1"/>
    </source>
</evidence>
<comment type="pathway">
    <text evidence="4 7">Amino-acid biosynthesis; L-proline biosynthesis; L-proline from L-glutamate 5-semialdehyde: step 1/1.</text>
</comment>
<dbReference type="Gene3D" id="1.10.3730.10">
    <property type="entry name" value="ProC C-terminal domain-like"/>
    <property type="match status" value="1"/>
</dbReference>
<keyword evidence="2 4" id="KW-0521">NADP</keyword>
<dbReference type="HAMAP" id="MF_01925">
    <property type="entry name" value="P5C_reductase"/>
    <property type="match status" value="1"/>
</dbReference>
<dbReference type="Proteomes" id="UP000007382">
    <property type="component" value="Chromosome"/>
</dbReference>
<dbReference type="Pfam" id="PF14748">
    <property type="entry name" value="P5CR_dimer"/>
    <property type="match status" value="1"/>
</dbReference>
<dbReference type="PANTHER" id="PTHR11645">
    <property type="entry name" value="PYRROLINE-5-CARBOXYLATE REDUCTASE"/>
    <property type="match status" value="1"/>
</dbReference>
<comment type="similarity">
    <text evidence="1 4 7">Belongs to the pyrroline-5-carboxylate reductase family.</text>
</comment>
<organism evidence="10 11">
    <name type="scientific">Leptospirillum ferrooxidans (strain C2-3)</name>
    <dbReference type="NCBI Taxonomy" id="1162668"/>
    <lineage>
        <taxon>Bacteria</taxon>
        <taxon>Pseudomonadati</taxon>
        <taxon>Nitrospirota</taxon>
        <taxon>Nitrospiria</taxon>
        <taxon>Nitrospirales</taxon>
        <taxon>Nitrospiraceae</taxon>
        <taxon>Leptospirillum</taxon>
    </lineage>
</organism>
<evidence type="ECO:0000259" key="8">
    <source>
        <dbReference type="Pfam" id="PF03807"/>
    </source>
</evidence>
<dbReference type="PROSITE" id="PS00521">
    <property type="entry name" value="P5CR"/>
    <property type="match status" value="1"/>
</dbReference>
<dbReference type="RefSeq" id="WP_014449941.1">
    <property type="nucleotide sequence ID" value="NC_017094.1"/>
</dbReference>
<dbReference type="HOGENOM" id="CLU_042344_3_1_0"/>
<keyword evidence="4 7" id="KW-0641">Proline biosynthesis</keyword>